<protein>
    <submittedName>
        <fullName evidence="7">ABC transporter, periplasmic substrate-binding protein</fullName>
    </submittedName>
</protein>
<keyword evidence="5" id="KW-0574">Periplasm</keyword>
<comment type="similarity">
    <text evidence="2">Belongs to the bacterial solute-binding protein 5 family.</text>
</comment>
<keyword evidence="3" id="KW-0813">Transport</keyword>
<organism evidence="7 8">
    <name type="scientific">Ochrobactrum soli</name>
    <dbReference type="NCBI Taxonomy" id="2448455"/>
    <lineage>
        <taxon>Bacteria</taxon>
        <taxon>Pseudomonadati</taxon>
        <taxon>Pseudomonadota</taxon>
        <taxon>Alphaproteobacteria</taxon>
        <taxon>Hyphomicrobiales</taxon>
        <taxon>Brucellaceae</taxon>
        <taxon>Brucella/Ochrobactrum group</taxon>
        <taxon>Ochrobactrum</taxon>
    </lineage>
</organism>
<dbReference type="Gene3D" id="3.40.190.10">
    <property type="entry name" value="Periplasmic binding protein-like II"/>
    <property type="match status" value="1"/>
</dbReference>
<evidence type="ECO:0000313" key="8">
    <source>
        <dbReference type="Proteomes" id="UP000246073"/>
    </source>
</evidence>
<comment type="subcellular location">
    <subcellularLocation>
        <location evidence="1">Periplasm</location>
    </subcellularLocation>
</comment>
<evidence type="ECO:0000259" key="6">
    <source>
        <dbReference type="Pfam" id="PF00496"/>
    </source>
</evidence>
<dbReference type="Proteomes" id="UP000246073">
    <property type="component" value="Unassembled WGS sequence"/>
</dbReference>
<proteinExistence type="inferred from homology"/>
<dbReference type="PANTHER" id="PTHR30290:SF64">
    <property type="entry name" value="ABC TRANSPORTER PERIPLASMIC BINDING PROTEIN"/>
    <property type="match status" value="1"/>
</dbReference>
<dbReference type="CDD" id="cd08497">
    <property type="entry name" value="MbnE-like"/>
    <property type="match status" value="1"/>
</dbReference>
<dbReference type="GO" id="GO:1904680">
    <property type="term" value="F:peptide transmembrane transporter activity"/>
    <property type="evidence" value="ECO:0007669"/>
    <property type="project" value="TreeGrafter"/>
</dbReference>
<dbReference type="GO" id="GO:0042884">
    <property type="term" value="P:microcin transport"/>
    <property type="evidence" value="ECO:0007669"/>
    <property type="project" value="TreeGrafter"/>
</dbReference>
<accession>A0A2P9HIP2</accession>
<reference evidence="8" key="1">
    <citation type="submission" date="2017-12" db="EMBL/GenBank/DDBJ databases">
        <authorList>
            <person name="Diaz M."/>
        </authorList>
    </citation>
    <scope>NUCLEOTIDE SEQUENCE [LARGE SCALE GENOMIC DNA]</scope>
    <source>
        <strain evidence="8">FI11154</strain>
    </source>
</reference>
<evidence type="ECO:0000313" key="7">
    <source>
        <dbReference type="EMBL" id="SPL63640.1"/>
    </source>
</evidence>
<keyword evidence="4" id="KW-0732">Signal</keyword>
<dbReference type="EMBL" id="OOFM01000004">
    <property type="protein sequence ID" value="SPL63640.1"/>
    <property type="molecule type" value="Genomic_DNA"/>
</dbReference>
<dbReference type="Gene3D" id="3.10.105.10">
    <property type="entry name" value="Dipeptide-binding Protein, Domain 3"/>
    <property type="match status" value="1"/>
</dbReference>
<sequence length="628" mass="70752">MNGSIAHLRRKFLLAITRGLRLGLPAAMVVSMTGIGARMAQAETAAAPDYALSMHGDVALPADFTHFRYANPDAPKGGKLTVGVVGTFDSLNPFVLKSMRTTARGLFSDGEFGNLVFETLMQRSRDEPFTLYPLLAEKVAIDPERKWVEFTLNPKAKWSDGQPVTVDDIIFTYQILTEKGRPPFNNRMSRIDKIEKTGERSVRFNFNDKSDREFPMLIASVMPVLPKHATDPATFGNSTLKPPLGSGPYLVSGVQPGQRIIYKRNPDYWAKDIPSKRGTDNFDTLTIEYYRNETSLFESFKKGLLDVFIEGNPTRWEKSYDFPAVQQGKVIKESFEKGTPANMLGFVFNTRRPIFADRRVRQALGLLFDFEWANRNLFAGQYKRTQSFWEGSELSSVGKPADARERELLAPYPDAVREDVMNGTWHVPVTDGTGHDRTPAKQAYDLLMEAGFQFHNGLAVDSTGKPLQFEIMTRSAEEEKIGLAYKRNLARLGITVDIRTADDAQYQQRLQTFDYDMILGALSSSLSPGNEQWMRWGAASRDAQGSFNYPGVADPAVDAMIDALLAARTRADFVSAVRALDRILLSGDYYIPLYHLPYQWVARWDRIEHPAKTALYGFQLPTWWRAQP</sequence>
<evidence type="ECO:0000256" key="2">
    <source>
        <dbReference type="ARBA" id="ARBA00005695"/>
    </source>
</evidence>
<dbReference type="AlphaFoldDB" id="A0A2P9HIP2"/>
<dbReference type="GO" id="GO:0043190">
    <property type="term" value="C:ATP-binding cassette (ABC) transporter complex"/>
    <property type="evidence" value="ECO:0007669"/>
    <property type="project" value="InterPro"/>
</dbReference>
<feature type="domain" description="Solute-binding protein family 5" evidence="6">
    <location>
        <begin position="131"/>
        <end position="538"/>
    </location>
</feature>
<evidence type="ECO:0000256" key="4">
    <source>
        <dbReference type="ARBA" id="ARBA00022729"/>
    </source>
</evidence>
<dbReference type="PANTHER" id="PTHR30290">
    <property type="entry name" value="PERIPLASMIC BINDING COMPONENT OF ABC TRANSPORTER"/>
    <property type="match status" value="1"/>
</dbReference>
<evidence type="ECO:0000256" key="1">
    <source>
        <dbReference type="ARBA" id="ARBA00004418"/>
    </source>
</evidence>
<dbReference type="GO" id="GO:0015833">
    <property type="term" value="P:peptide transport"/>
    <property type="evidence" value="ECO:0007669"/>
    <property type="project" value="TreeGrafter"/>
</dbReference>
<dbReference type="PIRSF" id="PIRSF002741">
    <property type="entry name" value="MppA"/>
    <property type="match status" value="1"/>
</dbReference>
<evidence type="ECO:0000256" key="5">
    <source>
        <dbReference type="ARBA" id="ARBA00022764"/>
    </source>
</evidence>
<dbReference type="InterPro" id="IPR039424">
    <property type="entry name" value="SBP_5"/>
</dbReference>
<dbReference type="SUPFAM" id="SSF53850">
    <property type="entry name" value="Periplasmic binding protein-like II"/>
    <property type="match status" value="1"/>
</dbReference>
<dbReference type="InterPro" id="IPR030678">
    <property type="entry name" value="Peptide/Ni-bd"/>
</dbReference>
<dbReference type="InterPro" id="IPR000914">
    <property type="entry name" value="SBP_5_dom"/>
</dbReference>
<name>A0A2P9HIP2_9HYPH</name>
<dbReference type="Pfam" id="PF00496">
    <property type="entry name" value="SBP_bac_5"/>
    <property type="match status" value="1"/>
</dbReference>
<gene>
    <name evidence="7" type="ORF">OHAE_3572</name>
</gene>
<evidence type="ECO:0000256" key="3">
    <source>
        <dbReference type="ARBA" id="ARBA00022448"/>
    </source>
</evidence>
<dbReference type="GO" id="GO:0030288">
    <property type="term" value="C:outer membrane-bounded periplasmic space"/>
    <property type="evidence" value="ECO:0007669"/>
    <property type="project" value="TreeGrafter"/>
</dbReference>